<evidence type="ECO:0000313" key="3">
    <source>
        <dbReference type="Proteomes" id="UP001597187"/>
    </source>
</evidence>
<organism evidence="2 3">
    <name type="scientific">Halomarina rubra</name>
    <dbReference type="NCBI Taxonomy" id="2071873"/>
    <lineage>
        <taxon>Archaea</taxon>
        <taxon>Methanobacteriati</taxon>
        <taxon>Methanobacteriota</taxon>
        <taxon>Stenosarchaea group</taxon>
        <taxon>Halobacteria</taxon>
        <taxon>Halobacteriales</taxon>
        <taxon>Natronomonadaceae</taxon>
        <taxon>Halomarina</taxon>
    </lineage>
</organism>
<keyword evidence="3" id="KW-1185">Reference proteome</keyword>
<accession>A0ABD6B1Y6</accession>
<protein>
    <submittedName>
        <fullName evidence="2">Homing endonuclease associated repeat-containing protein</fullName>
    </submittedName>
</protein>
<gene>
    <name evidence="2" type="ORF">ACFSBT_20340</name>
</gene>
<dbReference type="AlphaFoldDB" id="A0ABD6B1Y6"/>
<dbReference type="EMBL" id="JBHUDC010000008">
    <property type="protein sequence ID" value="MFD1515635.1"/>
    <property type="molecule type" value="Genomic_DNA"/>
</dbReference>
<evidence type="ECO:0000313" key="2">
    <source>
        <dbReference type="EMBL" id="MFD1515635.1"/>
    </source>
</evidence>
<dbReference type="RefSeq" id="WP_250875544.1">
    <property type="nucleotide sequence ID" value="NZ_JALXFV010000008.1"/>
</dbReference>
<proteinExistence type="predicted"/>
<keyword evidence="2" id="KW-0540">Nuclease</keyword>
<feature type="region of interest" description="Disordered" evidence="1">
    <location>
        <begin position="114"/>
        <end position="150"/>
    </location>
</feature>
<keyword evidence="2" id="KW-0255">Endonuclease</keyword>
<feature type="compositionally biased region" description="Basic and acidic residues" evidence="1">
    <location>
        <begin position="115"/>
        <end position="135"/>
    </location>
</feature>
<evidence type="ECO:0000256" key="1">
    <source>
        <dbReference type="SAM" id="MobiDB-lite"/>
    </source>
</evidence>
<comment type="caution">
    <text evidence="2">The sequence shown here is derived from an EMBL/GenBank/DDBJ whole genome shotgun (WGS) entry which is preliminary data.</text>
</comment>
<dbReference type="GO" id="GO:0004519">
    <property type="term" value="F:endonuclease activity"/>
    <property type="evidence" value="ECO:0007669"/>
    <property type="project" value="UniProtKB-KW"/>
</dbReference>
<dbReference type="InterPro" id="IPR041025">
    <property type="entry name" value="HNH_repeat"/>
</dbReference>
<dbReference type="Proteomes" id="UP001597187">
    <property type="component" value="Unassembled WGS sequence"/>
</dbReference>
<sequence>MNRETLIEAFEALAADLGRTPTSHEMDRQGAFAAETFKTAFGSWNDAVRAAGYTPHRETYTTGEIAWSLRRRATALGRPPREHELGEGCVSADTVQRRFGGLDAGLEAAGLDVAAKPDGRGSRHVRALSEARPEDLGLSPLGERKGGEQA</sequence>
<keyword evidence="2" id="KW-0378">Hydrolase</keyword>
<dbReference type="Pfam" id="PF18780">
    <property type="entry name" value="HNH_repeat"/>
    <property type="match status" value="2"/>
</dbReference>
<name>A0ABD6B1Y6_9EURY</name>
<reference evidence="2 3" key="1">
    <citation type="journal article" date="2019" name="Int. J. Syst. Evol. Microbiol.">
        <title>The Global Catalogue of Microorganisms (GCM) 10K type strain sequencing project: providing services to taxonomists for standard genome sequencing and annotation.</title>
        <authorList>
            <consortium name="The Broad Institute Genomics Platform"/>
            <consortium name="The Broad Institute Genome Sequencing Center for Infectious Disease"/>
            <person name="Wu L."/>
            <person name="Ma J."/>
        </authorList>
    </citation>
    <scope>NUCLEOTIDE SEQUENCE [LARGE SCALE GENOMIC DNA]</scope>
    <source>
        <strain evidence="2 3">CGMCC 1.12563</strain>
    </source>
</reference>